<dbReference type="OrthoDB" id="48988at2759"/>
<protein>
    <recommendedName>
        <fullName evidence="2">NADP-dependent oxidoreductase domain-containing protein</fullName>
    </recommendedName>
</protein>
<feature type="domain" description="NADP-dependent oxidoreductase" evidence="2">
    <location>
        <begin position="35"/>
        <end position="327"/>
    </location>
</feature>
<keyword evidence="4" id="KW-1185">Reference proteome</keyword>
<name>A0A388L4T6_CHABU</name>
<proteinExistence type="predicted"/>
<gene>
    <name evidence="3" type="ORF">CBR_g23540</name>
</gene>
<dbReference type="InterPro" id="IPR036812">
    <property type="entry name" value="NAD(P)_OxRdtase_dom_sf"/>
</dbReference>
<evidence type="ECO:0000313" key="4">
    <source>
        <dbReference type="Proteomes" id="UP000265515"/>
    </source>
</evidence>
<dbReference type="InterPro" id="IPR023210">
    <property type="entry name" value="NADP_OxRdtase_dom"/>
</dbReference>
<organism evidence="3 4">
    <name type="scientific">Chara braunii</name>
    <name type="common">Braun's stonewort</name>
    <dbReference type="NCBI Taxonomy" id="69332"/>
    <lineage>
        <taxon>Eukaryota</taxon>
        <taxon>Viridiplantae</taxon>
        <taxon>Streptophyta</taxon>
        <taxon>Charophyceae</taxon>
        <taxon>Charales</taxon>
        <taxon>Characeae</taxon>
        <taxon>Chara</taxon>
    </lineage>
</organism>
<dbReference type="Gramene" id="GBG77213">
    <property type="protein sequence ID" value="GBG77213"/>
    <property type="gene ID" value="CBR_g23540"/>
</dbReference>
<reference evidence="3 4" key="1">
    <citation type="journal article" date="2018" name="Cell">
        <title>The Chara Genome: Secondary Complexity and Implications for Plant Terrestrialization.</title>
        <authorList>
            <person name="Nishiyama T."/>
            <person name="Sakayama H."/>
            <person name="Vries J.D."/>
            <person name="Buschmann H."/>
            <person name="Saint-Marcoux D."/>
            <person name="Ullrich K.K."/>
            <person name="Haas F.B."/>
            <person name="Vanderstraeten L."/>
            <person name="Becker D."/>
            <person name="Lang D."/>
            <person name="Vosolsobe S."/>
            <person name="Rombauts S."/>
            <person name="Wilhelmsson P.K.I."/>
            <person name="Janitza P."/>
            <person name="Kern R."/>
            <person name="Heyl A."/>
            <person name="Rumpler F."/>
            <person name="Villalobos L.I.A.C."/>
            <person name="Clay J.M."/>
            <person name="Skokan R."/>
            <person name="Toyoda A."/>
            <person name="Suzuki Y."/>
            <person name="Kagoshima H."/>
            <person name="Schijlen E."/>
            <person name="Tajeshwar N."/>
            <person name="Catarino B."/>
            <person name="Hetherington A.J."/>
            <person name="Saltykova A."/>
            <person name="Bonnot C."/>
            <person name="Breuninger H."/>
            <person name="Symeonidi A."/>
            <person name="Radhakrishnan G.V."/>
            <person name="Van Nieuwerburgh F."/>
            <person name="Deforce D."/>
            <person name="Chang C."/>
            <person name="Karol K.G."/>
            <person name="Hedrich R."/>
            <person name="Ulvskov P."/>
            <person name="Glockner G."/>
            <person name="Delwiche C.F."/>
            <person name="Petrasek J."/>
            <person name="Van de Peer Y."/>
            <person name="Friml J."/>
            <person name="Beilby M."/>
            <person name="Dolan L."/>
            <person name="Kohara Y."/>
            <person name="Sugano S."/>
            <person name="Fujiyama A."/>
            <person name="Delaux P.-M."/>
            <person name="Quint M."/>
            <person name="TheiBen G."/>
            <person name="Hagemann M."/>
            <person name="Harholt J."/>
            <person name="Dunand C."/>
            <person name="Zachgo S."/>
            <person name="Langdale J."/>
            <person name="Maumus F."/>
            <person name="Straeten D.V.D."/>
            <person name="Gould S.B."/>
            <person name="Rensing S.A."/>
        </authorList>
    </citation>
    <scope>NUCLEOTIDE SEQUENCE [LARGE SCALE GENOMIC DNA]</scope>
    <source>
        <strain evidence="3 4">S276</strain>
    </source>
</reference>
<sequence>MAAAPQRLSPSSSSSSSSSSFLPVREVGTLKLPAILNGLWQLSGAHGQIDEAQAVKEMSSYVDAGLPGFDMADHYGPAEILYGAFLQEYRGSHRVYGLTKWVPPPGPMLRPIVEANIQRSLHRMKVGSLDMLQFHWWDYHDERYLDALRVMKALRDEGKIKNLALTNFDTVHMKKILDSGIPIVSNQVAYSVIDTRPEKGMVQWCLQNNVKLLTYGTLLGGLLSDKYLGKPEPRVTNLNTVSLKKYMQTIRQWGGWSLFQELLSTLRSIADKYNISIANVGVRYIADKPAVGAVIIGARLSISGHVEDNLRTFSFPGLDSDDIQRIELVVRKGKVLRGDCGDEYR</sequence>
<dbReference type="Proteomes" id="UP000265515">
    <property type="component" value="Unassembled WGS sequence"/>
</dbReference>
<dbReference type="Gene3D" id="3.20.20.100">
    <property type="entry name" value="NADP-dependent oxidoreductase domain"/>
    <property type="match status" value="1"/>
</dbReference>
<evidence type="ECO:0000259" key="2">
    <source>
        <dbReference type="Pfam" id="PF00248"/>
    </source>
</evidence>
<dbReference type="PANTHER" id="PTHR43147">
    <property type="entry name" value="PROTEIN TAS"/>
    <property type="match status" value="1"/>
</dbReference>
<dbReference type="CDD" id="cd19101">
    <property type="entry name" value="AKR_unchar"/>
    <property type="match status" value="1"/>
</dbReference>
<evidence type="ECO:0000313" key="3">
    <source>
        <dbReference type="EMBL" id="GBG77213.1"/>
    </source>
</evidence>
<evidence type="ECO:0000256" key="1">
    <source>
        <dbReference type="SAM" id="MobiDB-lite"/>
    </source>
</evidence>
<dbReference type="STRING" id="69332.A0A388L4T6"/>
<dbReference type="SUPFAM" id="SSF51430">
    <property type="entry name" value="NAD(P)-linked oxidoreductase"/>
    <property type="match status" value="1"/>
</dbReference>
<comment type="caution">
    <text evidence="3">The sequence shown here is derived from an EMBL/GenBank/DDBJ whole genome shotgun (WGS) entry which is preliminary data.</text>
</comment>
<dbReference type="EMBL" id="BFEA01000262">
    <property type="protein sequence ID" value="GBG77213.1"/>
    <property type="molecule type" value="Genomic_DNA"/>
</dbReference>
<feature type="compositionally biased region" description="Low complexity" evidence="1">
    <location>
        <begin position="9"/>
        <end position="20"/>
    </location>
</feature>
<dbReference type="PANTHER" id="PTHR43147:SF2">
    <property type="entry name" value="NADP-DEPENDENT OXIDOREDUCTASE DOMAIN-CONTAINING PROTEIN"/>
    <property type="match status" value="1"/>
</dbReference>
<feature type="region of interest" description="Disordered" evidence="1">
    <location>
        <begin position="1"/>
        <end position="21"/>
    </location>
</feature>
<dbReference type="Pfam" id="PF00248">
    <property type="entry name" value="Aldo_ket_red"/>
    <property type="match status" value="1"/>
</dbReference>
<accession>A0A388L4T6</accession>
<dbReference type="AlphaFoldDB" id="A0A388L4T6"/>
<dbReference type="OMA" id="CCVGREQ"/>